<evidence type="ECO:0000256" key="1">
    <source>
        <dbReference type="ARBA" id="ARBA00000493"/>
    </source>
</evidence>
<reference evidence="13" key="1">
    <citation type="submission" date="2025-08" db="UniProtKB">
        <authorList>
            <consortium name="Ensembl"/>
        </authorList>
    </citation>
    <scope>IDENTIFICATION</scope>
</reference>
<dbReference type="SUPFAM" id="SSF56219">
    <property type="entry name" value="DNase I-like"/>
    <property type="match status" value="1"/>
</dbReference>
<protein>
    <recommendedName>
        <fullName evidence="3">exodeoxyribonuclease III</fullName>
        <ecNumber evidence="3">3.1.11.2</ecNumber>
    </recommendedName>
</protein>
<feature type="binding site" evidence="10">
    <location>
        <position position="39"/>
    </location>
    <ligand>
        <name>Mg(2+)</name>
        <dbReference type="ChEBI" id="CHEBI:18420"/>
        <label>1</label>
    </ligand>
</feature>
<evidence type="ECO:0000313" key="13">
    <source>
        <dbReference type="Ensembl" id="ENSCVAP00000006976.1"/>
    </source>
</evidence>
<organism evidence="13 14">
    <name type="scientific">Cyprinodon variegatus</name>
    <name type="common">Sheepshead minnow</name>
    <dbReference type="NCBI Taxonomy" id="28743"/>
    <lineage>
        <taxon>Eukaryota</taxon>
        <taxon>Metazoa</taxon>
        <taxon>Chordata</taxon>
        <taxon>Craniata</taxon>
        <taxon>Vertebrata</taxon>
        <taxon>Euteleostomi</taxon>
        <taxon>Actinopterygii</taxon>
        <taxon>Neopterygii</taxon>
        <taxon>Teleostei</taxon>
        <taxon>Neoteleostei</taxon>
        <taxon>Acanthomorphata</taxon>
        <taxon>Ovalentaria</taxon>
        <taxon>Atherinomorphae</taxon>
        <taxon>Cyprinodontiformes</taxon>
        <taxon>Cyprinodontidae</taxon>
        <taxon>Cyprinodon</taxon>
    </lineage>
</organism>
<dbReference type="GO" id="GO:0003906">
    <property type="term" value="F:DNA-(apurinic or apyrimidinic site) endonuclease activity"/>
    <property type="evidence" value="ECO:0007669"/>
    <property type="project" value="TreeGrafter"/>
</dbReference>
<keyword evidence="14" id="KW-1185">Reference proteome</keyword>
<comment type="similarity">
    <text evidence="2">Belongs to the DNA repair enzymes AP/ExoA family.</text>
</comment>
<comment type="cofactor">
    <cofactor evidence="10">
        <name>Mg(2+)</name>
        <dbReference type="ChEBI" id="CHEBI:18420"/>
    </cofactor>
    <cofactor evidence="10">
        <name>Mn(2+)</name>
        <dbReference type="ChEBI" id="CHEBI:29035"/>
    </cofactor>
    <text evidence="10">Probably binds two magnesium or manganese ions per subunit.</text>
</comment>
<name>A0A3Q2CN90_CYPVA</name>
<dbReference type="EC" id="3.1.11.2" evidence="3"/>
<feature type="site" description="Important for catalytic activity" evidence="11">
    <location>
        <position position="193"/>
    </location>
</feature>
<feature type="active site" evidence="9">
    <location>
        <position position="101"/>
    </location>
</feature>
<keyword evidence="10" id="KW-0464">Manganese</keyword>
<dbReference type="OMA" id="QFKCLKQ"/>
<proteinExistence type="inferred from homology"/>
<feature type="active site" description="Proton donor/acceptor" evidence="9">
    <location>
        <position position="131"/>
    </location>
</feature>
<evidence type="ECO:0000313" key="14">
    <source>
        <dbReference type="Proteomes" id="UP000265020"/>
    </source>
</evidence>
<keyword evidence="8" id="KW-0234">DNA repair</keyword>
<feature type="binding site" evidence="10">
    <location>
        <position position="131"/>
    </location>
    <ligand>
        <name>Mg(2+)</name>
        <dbReference type="ChEBI" id="CHEBI:18420"/>
        <label>1</label>
    </ligand>
</feature>
<evidence type="ECO:0000256" key="3">
    <source>
        <dbReference type="ARBA" id="ARBA00012115"/>
    </source>
</evidence>
<dbReference type="AlphaFoldDB" id="A0A3Q2CN90"/>
<dbReference type="GO" id="GO:0005634">
    <property type="term" value="C:nucleus"/>
    <property type="evidence" value="ECO:0007669"/>
    <property type="project" value="TreeGrafter"/>
</dbReference>
<evidence type="ECO:0000256" key="6">
    <source>
        <dbReference type="ARBA" id="ARBA00022801"/>
    </source>
</evidence>
<evidence type="ECO:0000259" key="12">
    <source>
        <dbReference type="Pfam" id="PF03372"/>
    </source>
</evidence>
<feature type="site" description="Interaction with DNA substrate" evidence="11">
    <location>
        <position position="218"/>
    </location>
</feature>
<dbReference type="PANTHER" id="PTHR22748:SF26">
    <property type="entry name" value="ENDONUCLEASE_EXONUCLEASE_PHOSPHATASE DOMAIN-CONTAINING PROTEIN"/>
    <property type="match status" value="1"/>
</dbReference>
<accession>A0A3Q2CN90</accession>
<sequence length="426" mass="48285">MNIRETGRMNVTKIKNTLRKRKVLSFIKSKKCDIVFVQETRLSPLDSQMLSVGWAGFVGAASGSSKSRGVTTLISKHLQFKCLKQSKDDAGRTLLLLSNVYAPNIDDPTFFGQLEKKIIDMGDYPVILGGDFNEVMDPVLDRSSKLVQVSRTHTALKGMSEACALIEVWWLQNPSGWDYTFFSSPHHSFSRIDFFLVSQSLISAAASSTIGNIILSDHSPVYLHMFAFNTTTRTPRWRLNSSLLLDETFKESLRSQINLYIETNVPSAPSAGVAWEALKAFLRGHIIQYASFKKRESLAKLQDLEQQIAITESSFKRNSSSANLNKLTKLKYEFNTIPSQKAAFSLFYVRQKYFEEGDKEGRLLARYIKQREALTTISAIKDDHGHLLFEPKRINTVFSNFYMDLYRPVLKFYATFKSSQNHSGSA</sequence>
<feature type="binding site" evidence="10">
    <location>
        <position position="133"/>
    </location>
    <ligand>
        <name>Mg(2+)</name>
        <dbReference type="ChEBI" id="CHEBI:18420"/>
        <label>1</label>
    </ligand>
</feature>
<dbReference type="InterPro" id="IPR004808">
    <property type="entry name" value="AP_endonuc_1"/>
</dbReference>
<dbReference type="GO" id="GO:0008081">
    <property type="term" value="F:phosphoric diester hydrolase activity"/>
    <property type="evidence" value="ECO:0007669"/>
    <property type="project" value="TreeGrafter"/>
</dbReference>
<feature type="domain" description="Endonuclease/exonuclease/phosphatase" evidence="12">
    <location>
        <begin position="14"/>
        <end position="218"/>
    </location>
</feature>
<dbReference type="Pfam" id="PF03372">
    <property type="entry name" value="Exo_endo_phos"/>
    <property type="match status" value="1"/>
</dbReference>
<reference evidence="13" key="2">
    <citation type="submission" date="2025-09" db="UniProtKB">
        <authorList>
            <consortium name="Ensembl"/>
        </authorList>
    </citation>
    <scope>IDENTIFICATION</scope>
</reference>
<dbReference type="GO" id="GO:0006284">
    <property type="term" value="P:base-excision repair"/>
    <property type="evidence" value="ECO:0007669"/>
    <property type="project" value="TreeGrafter"/>
</dbReference>
<comment type="catalytic activity">
    <reaction evidence="1">
        <text>Exonucleolytic cleavage in the 3'- to 5'-direction to yield nucleoside 5'-phosphates.</text>
        <dbReference type="EC" id="3.1.11.2"/>
    </reaction>
</comment>
<evidence type="ECO:0000256" key="8">
    <source>
        <dbReference type="ARBA" id="ARBA00023204"/>
    </source>
</evidence>
<keyword evidence="5" id="KW-0227">DNA damage</keyword>
<dbReference type="InterPro" id="IPR005135">
    <property type="entry name" value="Endo/exonuclease/phosphatase"/>
</dbReference>
<evidence type="ECO:0000256" key="10">
    <source>
        <dbReference type="PIRSR" id="PIRSR604808-2"/>
    </source>
</evidence>
<feature type="binding site" evidence="10">
    <location>
        <position position="217"/>
    </location>
    <ligand>
        <name>Mg(2+)</name>
        <dbReference type="ChEBI" id="CHEBI:18420"/>
        <label>1</label>
    </ligand>
</feature>
<dbReference type="Proteomes" id="UP000265020">
    <property type="component" value="Unassembled WGS sequence"/>
</dbReference>
<feature type="binding site" evidence="10">
    <location>
        <position position="10"/>
    </location>
    <ligand>
        <name>Mg(2+)</name>
        <dbReference type="ChEBI" id="CHEBI:18420"/>
        <label>1</label>
    </ligand>
</feature>
<dbReference type="PANTHER" id="PTHR22748">
    <property type="entry name" value="AP ENDONUCLEASE"/>
    <property type="match status" value="1"/>
</dbReference>
<keyword evidence="7 10" id="KW-0460">Magnesium</keyword>
<evidence type="ECO:0000256" key="9">
    <source>
        <dbReference type="PIRSR" id="PIRSR604808-1"/>
    </source>
</evidence>
<dbReference type="GeneTree" id="ENSGT00950000183016"/>
<evidence type="ECO:0000256" key="5">
    <source>
        <dbReference type="ARBA" id="ARBA00022763"/>
    </source>
</evidence>
<dbReference type="CDD" id="cd09076">
    <property type="entry name" value="L1-EN"/>
    <property type="match status" value="1"/>
</dbReference>
<dbReference type="STRING" id="28743.ENSCVAP00000006976"/>
<feature type="site" description="Transition state stabilizer" evidence="11">
    <location>
        <position position="133"/>
    </location>
</feature>
<evidence type="ECO:0000256" key="7">
    <source>
        <dbReference type="ARBA" id="ARBA00022842"/>
    </source>
</evidence>
<dbReference type="Ensembl" id="ENSCVAT00000004068.1">
    <property type="protein sequence ID" value="ENSCVAP00000006976.1"/>
    <property type="gene ID" value="ENSCVAG00000008582.1"/>
</dbReference>
<evidence type="ECO:0000256" key="2">
    <source>
        <dbReference type="ARBA" id="ARBA00007092"/>
    </source>
</evidence>
<keyword evidence="4 10" id="KW-0479">Metal-binding</keyword>
<feature type="binding site" evidence="10">
    <location>
        <position position="218"/>
    </location>
    <ligand>
        <name>Mg(2+)</name>
        <dbReference type="ChEBI" id="CHEBI:18420"/>
        <label>1</label>
    </ligand>
</feature>
<dbReference type="Gene3D" id="3.60.10.10">
    <property type="entry name" value="Endonuclease/exonuclease/phosphatase"/>
    <property type="match status" value="1"/>
</dbReference>
<dbReference type="GO" id="GO:0046872">
    <property type="term" value="F:metal ion binding"/>
    <property type="evidence" value="ECO:0007669"/>
    <property type="project" value="UniProtKB-KW"/>
</dbReference>
<feature type="active site" description="Proton acceptor" evidence="9">
    <location>
        <position position="218"/>
    </location>
</feature>
<evidence type="ECO:0000256" key="11">
    <source>
        <dbReference type="PIRSR" id="PIRSR604808-3"/>
    </source>
</evidence>
<dbReference type="GO" id="GO:0008311">
    <property type="term" value="F:double-stranded DNA 3'-5' DNA exonuclease activity"/>
    <property type="evidence" value="ECO:0007669"/>
    <property type="project" value="UniProtKB-EC"/>
</dbReference>
<dbReference type="InterPro" id="IPR036691">
    <property type="entry name" value="Endo/exonu/phosph_ase_sf"/>
</dbReference>
<evidence type="ECO:0000256" key="4">
    <source>
        <dbReference type="ARBA" id="ARBA00022723"/>
    </source>
</evidence>
<keyword evidence="6" id="KW-0378">Hydrolase</keyword>